<dbReference type="Proteomes" id="UP000762676">
    <property type="component" value="Unassembled WGS sequence"/>
</dbReference>
<proteinExistence type="predicted"/>
<evidence type="ECO:0000313" key="1">
    <source>
        <dbReference type="EMBL" id="GFR86676.1"/>
    </source>
</evidence>
<name>A0AAV4GQ10_9GAST</name>
<dbReference type="AlphaFoldDB" id="A0AAV4GQ10"/>
<evidence type="ECO:0000313" key="2">
    <source>
        <dbReference type="Proteomes" id="UP000762676"/>
    </source>
</evidence>
<reference evidence="1 2" key="1">
    <citation type="journal article" date="2021" name="Elife">
        <title>Chloroplast acquisition without the gene transfer in kleptoplastic sea slugs, Plakobranchus ocellatus.</title>
        <authorList>
            <person name="Maeda T."/>
            <person name="Takahashi S."/>
            <person name="Yoshida T."/>
            <person name="Shimamura S."/>
            <person name="Takaki Y."/>
            <person name="Nagai Y."/>
            <person name="Toyoda A."/>
            <person name="Suzuki Y."/>
            <person name="Arimoto A."/>
            <person name="Ishii H."/>
            <person name="Satoh N."/>
            <person name="Nishiyama T."/>
            <person name="Hasebe M."/>
            <person name="Maruyama T."/>
            <person name="Minagawa J."/>
            <person name="Obokata J."/>
            <person name="Shigenobu S."/>
        </authorList>
    </citation>
    <scope>NUCLEOTIDE SEQUENCE [LARGE SCALE GENOMIC DNA]</scope>
</reference>
<keyword evidence="2" id="KW-1185">Reference proteome</keyword>
<dbReference type="EMBL" id="BMAT01008505">
    <property type="protein sequence ID" value="GFR86676.1"/>
    <property type="molecule type" value="Genomic_DNA"/>
</dbReference>
<protein>
    <submittedName>
        <fullName evidence="1">Uncharacterized protein</fullName>
    </submittedName>
</protein>
<organism evidence="1 2">
    <name type="scientific">Elysia marginata</name>
    <dbReference type="NCBI Taxonomy" id="1093978"/>
    <lineage>
        <taxon>Eukaryota</taxon>
        <taxon>Metazoa</taxon>
        <taxon>Spiralia</taxon>
        <taxon>Lophotrochozoa</taxon>
        <taxon>Mollusca</taxon>
        <taxon>Gastropoda</taxon>
        <taxon>Heterobranchia</taxon>
        <taxon>Euthyneura</taxon>
        <taxon>Panpulmonata</taxon>
        <taxon>Sacoglossa</taxon>
        <taxon>Placobranchoidea</taxon>
        <taxon>Plakobranchidae</taxon>
        <taxon>Elysia</taxon>
    </lineage>
</organism>
<gene>
    <name evidence="1" type="ORF">ElyMa_004204800</name>
</gene>
<accession>A0AAV4GQ10</accession>
<sequence>MQSHPSLRYYVLYPGSSEHSIDSEPIHSRKLVIVVDCLEGRQGVLTISDWPALVKSQCLVFGFFKYRYILSLLRLSNHVMLRIGQRQSWWSFPNCFTCVRARVQVPDPNNKAVRTTASHVYGRGSRSQTQTIRLLGQLLHMSAGEGPGPRPKH</sequence>
<comment type="caution">
    <text evidence="1">The sequence shown here is derived from an EMBL/GenBank/DDBJ whole genome shotgun (WGS) entry which is preliminary data.</text>
</comment>